<organism evidence="1 2">
    <name type="scientific">Argiope bruennichi</name>
    <name type="common">Wasp spider</name>
    <name type="synonym">Aranea bruennichi</name>
    <dbReference type="NCBI Taxonomy" id="94029"/>
    <lineage>
        <taxon>Eukaryota</taxon>
        <taxon>Metazoa</taxon>
        <taxon>Ecdysozoa</taxon>
        <taxon>Arthropoda</taxon>
        <taxon>Chelicerata</taxon>
        <taxon>Arachnida</taxon>
        <taxon>Araneae</taxon>
        <taxon>Araneomorphae</taxon>
        <taxon>Entelegynae</taxon>
        <taxon>Araneoidea</taxon>
        <taxon>Araneidae</taxon>
        <taxon>Argiope</taxon>
    </lineage>
</organism>
<proteinExistence type="predicted"/>
<dbReference type="Proteomes" id="UP000807504">
    <property type="component" value="Unassembled WGS sequence"/>
</dbReference>
<sequence length="108" mass="12132">MNRPHIPSVITQWCRGVTRQLIAAFGREPAPKMLLCFSLHDQLSNHRDLSQRWSSNKGLEDATSAEWMSEIRESALSIPKKVSRIIARIIMTDSLATYISGSGKPPEI</sequence>
<evidence type="ECO:0000313" key="2">
    <source>
        <dbReference type="Proteomes" id="UP000807504"/>
    </source>
</evidence>
<accession>A0A8T0EJZ3</accession>
<comment type="caution">
    <text evidence="1">The sequence shown here is derived from an EMBL/GenBank/DDBJ whole genome shotgun (WGS) entry which is preliminary data.</text>
</comment>
<keyword evidence="2" id="KW-1185">Reference proteome</keyword>
<name>A0A8T0EJZ3_ARGBR</name>
<reference evidence="1" key="1">
    <citation type="journal article" date="2020" name="bioRxiv">
        <title>Chromosome-level reference genome of the European wasp spider Argiope bruennichi: a resource for studies on range expansion and evolutionary adaptation.</title>
        <authorList>
            <person name="Sheffer M.M."/>
            <person name="Hoppe A."/>
            <person name="Krehenwinkel H."/>
            <person name="Uhl G."/>
            <person name="Kuss A.W."/>
            <person name="Jensen L."/>
            <person name="Jensen C."/>
            <person name="Gillespie R.G."/>
            <person name="Hoff K.J."/>
            <person name="Prost S."/>
        </authorList>
    </citation>
    <scope>NUCLEOTIDE SEQUENCE</scope>
</reference>
<protein>
    <submittedName>
        <fullName evidence="1">Uncharacterized protein</fullName>
    </submittedName>
</protein>
<reference evidence="1" key="2">
    <citation type="submission" date="2020-06" db="EMBL/GenBank/DDBJ databases">
        <authorList>
            <person name="Sheffer M."/>
        </authorList>
    </citation>
    <scope>NUCLEOTIDE SEQUENCE</scope>
</reference>
<dbReference type="AlphaFoldDB" id="A0A8T0EJZ3"/>
<evidence type="ECO:0000313" key="1">
    <source>
        <dbReference type="EMBL" id="KAF8771964.1"/>
    </source>
</evidence>
<gene>
    <name evidence="1" type="ORF">HNY73_019318</name>
</gene>
<dbReference type="EMBL" id="JABXBU010002228">
    <property type="protein sequence ID" value="KAF8771964.1"/>
    <property type="molecule type" value="Genomic_DNA"/>
</dbReference>